<dbReference type="OrthoDB" id="597977at2"/>
<dbReference type="InterPro" id="IPR009061">
    <property type="entry name" value="DNA-bd_dom_put_sf"/>
</dbReference>
<dbReference type="NCBIfam" id="TIGR01764">
    <property type="entry name" value="excise"/>
    <property type="match status" value="1"/>
</dbReference>
<dbReference type="Pfam" id="PF12728">
    <property type="entry name" value="HTH_17"/>
    <property type="match status" value="1"/>
</dbReference>
<gene>
    <name evidence="2" type="ORF">DIS07_10675</name>
</gene>
<evidence type="ECO:0000259" key="1">
    <source>
        <dbReference type="Pfam" id="PF12728"/>
    </source>
</evidence>
<accession>A0A2U2J9B6</accession>
<keyword evidence="2" id="KW-0238">DNA-binding</keyword>
<reference evidence="2 3" key="1">
    <citation type="submission" date="2018-05" db="EMBL/GenBank/DDBJ databases">
        <title>Polaribacter aquimarinus sp. nov., isolated from sediment in a sediment of sea.</title>
        <authorList>
            <person name="Lu D."/>
        </authorList>
    </citation>
    <scope>NUCLEOTIDE SEQUENCE [LARGE SCALE GENOMIC DNA]</scope>
    <source>
        <strain evidence="2 3">ZY113</strain>
    </source>
</reference>
<dbReference type="Proteomes" id="UP000245670">
    <property type="component" value="Unassembled WGS sequence"/>
</dbReference>
<dbReference type="SUPFAM" id="SSF46955">
    <property type="entry name" value="Putative DNA-binding domain"/>
    <property type="match status" value="1"/>
</dbReference>
<sequence>MDTNIIEKLNSIEKLIIEHQTMQKQVLNFNETCKYLELSQSHLYKLTSTGAIPHYKPNGKKIYFNRPELDQWLLRNKIESQDEIEQQAANYLINAKTVKL</sequence>
<name>A0A2U2J9B6_9FLAO</name>
<evidence type="ECO:0000313" key="2">
    <source>
        <dbReference type="EMBL" id="PWG04927.1"/>
    </source>
</evidence>
<keyword evidence="3" id="KW-1185">Reference proteome</keyword>
<organism evidence="2 3">
    <name type="scientific">Polaribacter aquimarinus</name>
    <dbReference type="NCBI Taxonomy" id="2100726"/>
    <lineage>
        <taxon>Bacteria</taxon>
        <taxon>Pseudomonadati</taxon>
        <taxon>Bacteroidota</taxon>
        <taxon>Flavobacteriia</taxon>
        <taxon>Flavobacteriales</taxon>
        <taxon>Flavobacteriaceae</taxon>
    </lineage>
</organism>
<proteinExistence type="predicted"/>
<comment type="caution">
    <text evidence="2">The sequence shown here is derived from an EMBL/GenBank/DDBJ whole genome shotgun (WGS) entry which is preliminary data.</text>
</comment>
<dbReference type="InterPro" id="IPR010093">
    <property type="entry name" value="SinI_DNA-bd"/>
</dbReference>
<feature type="domain" description="Helix-turn-helix" evidence="1">
    <location>
        <begin position="27"/>
        <end position="76"/>
    </location>
</feature>
<dbReference type="RefSeq" id="WP_109405243.1">
    <property type="nucleotide sequence ID" value="NZ_QFFG01000004.1"/>
</dbReference>
<evidence type="ECO:0000313" key="3">
    <source>
        <dbReference type="Proteomes" id="UP000245670"/>
    </source>
</evidence>
<dbReference type="InterPro" id="IPR041657">
    <property type="entry name" value="HTH_17"/>
</dbReference>
<dbReference type="GO" id="GO:0003677">
    <property type="term" value="F:DNA binding"/>
    <property type="evidence" value="ECO:0007669"/>
    <property type="project" value="UniProtKB-KW"/>
</dbReference>
<protein>
    <submittedName>
        <fullName evidence="2">DNA-binding protein</fullName>
    </submittedName>
</protein>
<dbReference type="AlphaFoldDB" id="A0A2U2J9B6"/>
<dbReference type="EMBL" id="QFFG01000004">
    <property type="protein sequence ID" value="PWG04927.1"/>
    <property type="molecule type" value="Genomic_DNA"/>
</dbReference>